<evidence type="ECO:0000313" key="2">
    <source>
        <dbReference type="EMBL" id="SMO70587.1"/>
    </source>
</evidence>
<proteinExistence type="predicted"/>
<dbReference type="SUPFAM" id="SSF51735">
    <property type="entry name" value="NAD(P)-binding Rossmann-fold domains"/>
    <property type="match status" value="1"/>
</dbReference>
<gene>
    <name evidence="2" type="ORF">SAMN06265171_10579</name>
</gene>
<dbReference type="Gene3D" id="3.40.50.720">
    <property type="entry name" value="NAD(P)-binding Rossmann-like Domain"/>
    <property type="match status" value="1"/>
</dbReference>
<feature type="domain" description="NmrA-like" evidence="1">
    <location>
        <begin position="3"/>
        <end position="261"/>
    </location>
</feature>
<sequence>MNIVLTGSIGNIGKPLTKELVQKGHSVTVISSNEERIAAIEALGAKAAIGNMFDADFLTETFRSADIVYLMETMEAAGDMFDKSIDFIGKISEIGHHYKTAVERSGVKKIIHLSSIGAHTDKGTGIIVFHHYVEQILKQLPDDVAIKFIRPVGIYFNMFSFIPTIKNKGAIISNWGGDQKEPWVSPLDIADAVAEEMDNPFMGREVRYVASDEVSPNEIAKALGESIGKADLEWEVISDQELLENWLHIGFNEQVAKGFVETQASQESGILYEDYYQHQPVLGKVKLADFAKEFAVAYHNEEV</sequence>
<evidence type="ECO:0000313" key="3">
    <source>
        <dbReference type="Proteomes" id="UP000316916"/>
    </source>
</evidence>
<evidence type="ECO:0000259" key="1">
    <source>
        <dbReference type="Pfam" id="PF05368"/>
    </source>
</evidence>
<protein>
    <submittedName>
        <fullName evidence="2">Uncharacterized conserved protein YbjT, contains NAD(P)-binding and DUF2867 domains</fullName>
    </submittedName>
</protein>
<dbReference type="Pfam" id="PF05368">
    <property type="entry name" value="NmrA"/>
    <property type="match status" value="1"/>
</dbReference>
<keyword evidence="3" id="KW-1185">Reference proteome</keyword>
<dbReference type="InterPro" id="IPR036291">
    <property type="entry name" value="NAD(P)-bd_dom_sf"/>
</dbReference>
<dbReference type="AlphaFoldDB" id="A0A521DFT7"/>
<dbReference type="InterPro" id="IPR008030">
    <property type="entry name" value="NmrA-like"/>
</dbReference>
<dbReference type="Proteomes" id="UP000316916">
    <property type="component" value="Unassembled WGS sequence"/>
</dbReference>
<reference evidence="2 3" key="1">
    <citation type="submission" date="2017-05" db="EMBL/GenBank/DDBJ databases">
        <authorList>
            <person name="Varghese N."/>
            <person name="Submissions S."/>
        </authorList>
    </citation>
    <scope>NUCLEOTIDE SEQUENCE [LARGE SCALE GENOMIC DNA]</scope>
    <source>
        <strain evidence="2 3">DSM 29371</strain>
    </source>
</reference>
<name>A0A521DFT7_9FLAO</name>
<dbReference type="InterPro" id="IPR051604">
    <property type="entry name" value="Ergot_Alk_Oxidoreductase"/>
</dbReference>
<dbReference type="Gene3D" id="3.90.25.10">
    <property type="entry name" value="UDP-galactose 4-epimerase, domain 1"/>
    <property type="match status" value="1"/>
</dbReference>
<dbReference type="PANTHER" id="PTHR43162">
    <property type="match status" value="1"/>
</dbReference>
<dbReference type="PANTHER" id="PTHR43162:SF1">
    <property type="entry name" value="PRESTALK A DIFFERENTIATION PROTEIN A"/>
    <property type="match status" value="1"/>
</dbReference>
<accession>A0A521DFT7</accession>
<dbReference type="RefSeq" id="WP_142718314.1">
    <property type="nucleotide sequence ID" value="NZ_FXTC01000005.1"/>
</dbReference>
<dbReference type="EMBL" id="FXTC01000005">
    <property type="protein sequence ID" value="SMO70587.1"/>
    <property type="molecule type" value="Genomic_DNA"/>
</dbReference>
<organism evidence="2 3">
    <name type="scientific">Chryseobacterium rhizoplanae</name>
    <dbReference type="NCBI Taxonomy" id="1609531"/>
    <lineage>
        <taxon>Bacteria</taxon>
        <taxon>Pseudomonadati</taxon>
        <taxon>Bacteroidota</taxon>
        <taxon>Flavobacteriia</taxon>
        <taxon>Flavobacteriales</taxon>
        <taxon>Weeksellaceae</taxon>
        <taxon>Chryseobacterium group</taxon>
        <taxon>Chryseobacterium</taxon>
    </lineage>
</organism>